<feature type="compositionally biased region" description="Low complexity" evidence="1">
    <location>
        <begin position="212"/>
        <end position="226"/>
    </location>
</feature>
<feature type="compositionally biased region" description="Polar residues" evidence="1">
    <location>
        <begin position="73"/>
        <end position="82"/>
    </location>
</feature>
<feature type="compositionally biased region" description="Basic and acidic residues" evidence="1">
    <location>
        <begin position="121"/>
        <end position="131"/>
    </location>
</feature>
<feature type="region of interest" description="Disordered" evidence="1">
    <location>
        <begin position="55"/>
        <end position="131"/>
    </location>
</feature>
<feature type="region of interest" description="Disordered" evidence="1">
    <location>
        <begin position="176"/>
        <end position="276"/>
    </location>
</feature>
<evidence type="ECO:0000313" key="3">
    <source>
        <dbReference type="Proteomes" id="UP000217199"/>
    </source>
</evidence>
<dbReference type="Proteomes" id="UP000217199">
    <property type="component" value="Unassembled WGS sequence"/>
</dbReference>
<feature type="compositionally biased region" description="Polar residues" evidence="1">
    <location>
        <begin position="189"/>
        <end position="204"/>
    </location>
</feature>
<dbReference type="EMBL" id="NBII01000004">
    <property type="protein sequence ID" value="PAV19796.1"/>
    <property type="molecule type" value="Genomic_DNA"/>
</dbReference>
<protein>
    <submittedName>
        <fullName evidence="2">HAMP LIKE histidine kinase</fullName>
    </submittedName>
</protein>
<proteinExistence type="predicted"/>
<evidence type="ECO:0000256" key="1">
    <source>
        <dbReference type="SAM" id="MobiDB-lite"/>
    </source>
</evidence>
<name>A0A286UJJ7_9AGAM</name>
<reference evidence="2 3" key="1">
    <citation type="journal article" date="2017" name="Mol. Ecol.">
        <title>Comparative and population genomic landscape of Phellinus noxius: A hypervariable fungus causing root rot in trees.</title>
        <authorList>
            <person name="Chung C.L."/>
            <person name="Lee T.J."/>
            <person name="Akiba M."/>
            <person name="Lee H.H."/>
            <person name="Kuo T.H."/>
            <person name="Liu D."/>
            <person name="Ke H.M."/>
            <person name="Yokoi T."/>
            <person name="Roa M.B."/>
            <person name="Lu M.J."/>
            <person name="Chang Y.Y."/>
            <person name="Ann P.J."/>
            <person name="Tsai J.N."/>
            <person name="Chen C.Y."/>
            <person name="Tzean S.S."/>
            <person name="Ota Y."/>
            <person name="Hattori T."/>
            <person name="Sahashi N."/>
            <person name="Liou R.F."/>
            <person name="Kikuchi T."/>
            <person name="Tsai I.J."/>
        </authorList>
    </citation>
    <scope>NUCLEOTIDE SEQUENCE [LARGE SCALE GENOMIC DNA]</scope>
    <source>
        <strain evidence="2 3">FFPRI411160</strain>
    </source>
</reference>
<organism evidence="2 3">
    <name type="scientific">Pyrrhoderma noxium</name>
    <dbReference type="NCBI Taxonomy" id="2282107"/>
    <lineage>
        <taxon>Eukaryota</taxon>
        <taxon>Fungi</taxon>
        <taxon>Dikarya</taxon>
        <taxon>Basidiomycota</taxon>
        <taxon>Agaricomycotina</taxon>
        <taxon>Agaricomycetes</taxon>
        <taxon>Hymenochaetales</taxon>
        <taxon>Hymenochaetaceae</taxon>
        <taxon>Pyrrhoderma</taxon>
    </lineage>
</organism>
<feature type="compositionally biased region" description="Low complexity" evidence="1">
    <location>
        <begin position="97"/>
        <end position="117"/>
    </location>
</feature>
<keyword evidence="3" id="KW-1185">Reference proteome</keyword>
<dbReference type="AlphaFoldDB" id="A0A286UJJ7"/>
<feature type="region of interest" description="Disordered" evidence="1">
    <location>
        <begin position="1"/>
        <end position="20"/>
    </location>
</feature>
<keyword evidence="2" id="KW-0418">Kinase</keyword>
<dbReference type="InParanoid" id="A0A286UJJ7"/>
<sequence>MHPSFPLSPSTGQNYRPRRRRARVVDYRALHNGIAQRGQVISPILIRLPPLSKQRSVLKDDPQPTTETKTKSDIMSTSNHSLFTPPVAESSKQILPRSSVPKRSSNSNSSSGARSNSYADRSADREKTLRSDPHVVVLSPERVSCRLCGSLIKLSTKSAYDGFHWKMHIKRCSRLTPEQRISRKERNAVKSNNDGSMSRRSSGLTIRLRTKPSGSSVPVSASSPSPHIERESATKVARPLSPDHASISPDQSPLAPPSDEASSPAPETPPLPPIVYTWPESNKQIEYYLKRSRGVQISDLGPFTLDGMRSWTWERLTPATWVTDVGLAPLPKNDDKKLSDTR</sequence>
<evidence type="ECO:0000313" key="2">
    <source>
        <dbReference type="EMBL" id="PAV19796.1"/>
    </source>
</evidence>
<accession>A0A286UJJ7</accession>
<feature type="compositionally biased region" description="Basic and acidic residues" evidence="1">
    <location>
        <begin position="57"/>
        <end position="72"/>
    </location>
</feature>
<dbReference type="GO" id="GO:0016301">
    <property type="term" value="F:kinase activity"/>
    <property type="evidence" value="ECO:0007669"/>
    <property type="project" value="UniProtKB-KW"/>
</dbReference>
<gene>
    <name evidence="2" type="ORF">PNOK_0473000</name>
</gene>
<comment type="caution">
    <text evidence="2">The sequence shown here is derived from an EMBL/GenBank/DDBJ whole genome shotgun (WGS) entry which is preliminary data.</text>
</comment>
<keyword evidence="2" id="KW-0808">Transferase</keyword>
<dbReference type="OrthoDB" id="3268830at2759"/>